<dbReference type="RefSeq" id="WP_193808071.1">
    <property type="nucleotide sequence ID" value="NZ_CP087714.1"/>
</dbReference>
<dbReference type="CDD" id="cd02440">
    <property type="entry name" value="AdoMet_MTases"/>
    <property type="match status" value="1"/>
</dbReference>
<dbReference type="Proteomes" id="UP001492541">
    <property type="component" value="Chromosome"/>
</dbReference>
<evidence type="ECO:0000313" key="3">
    <source>
        <dbReference type="Proteomes" id="UP001492541"/>
    </source>
</evidence>
<dbReference type="InterPro" id="IPR007848">
    <property type="entry name" value="Small_mtfrase_dom"/>
</dbReference>
<evidence type="ECO:0000259" key="1">
    <source>
        <dbReference type="Pfam" id="PF05175"/>
    </source>
</evidence>
<dbReference type="PANTHER" id="PTHR23290:SF0">
    <property type="entry name" value="RRNA N6-ADENOSINE-METHYLTRANSFERASE METTL5"/>
    <property type="match status" value="1"/>
</dbReference>
<sequence length="197" mass="22345">MKKELAIILEKLDVFRNPKIQLEQYPTPSGLAAELAVRANLIDSHVGRFIDLGCGTGILSIAFSLVGFDVFGVDRDREALLIARSNSGKAGVSVDFVQQDVRFLEVKERTGVVMNPPFGIQRRNADRIFLEKAFEIGNVVYSVHSAGSEKFVEKIAGDNGFSITHLWRYSIPLKRLYWFHEKPYKLINVEVFRMERI</sequence>
<reference evidence="2 3" key="1">
    <citation type="submission" date="2021-11" db="EMBL/GenBank/DDBJ databases">
        <title>Whole genome of Geoglobus acetivorans.</title>
        <authorList>
            <person name="Liu D."/>
        </authorList>
    </citation>
    <scope>NUCLEOTIDE SEQUENCE [LARGE SCALE GENOMIC DNA]</scope>
    <source>
        <strain evidence="2 3">SBH6</strain>
    </source>
</reference>
<name>A0ABZ3H7W7_GEOAI</name>
<gene>
    <name evidence="2" type="ORF">LPQ35_03845</name>
</gene>
<dbReference type="SUPFAM" id="SSF53335">
    <property type="entry name" value="S-adenosyl-L-methionine-dependent methyltransferases"/>
    <property type="match status" value="1"/>
</dbReference>
<proteinExistence type="predicted"/>
<dbReference type="Gene3D" id="3.40.50.150">
    <property type="entry name" value="Vaccinia Virus protein VP39"/>
    <property type="match status" value="1"/>
</dbReference>
<protein>
    <submittedName>
        <fullName evidence="2">METTL5 family protein</fullName>
    </submittedName>
</protein>
<dbReference type="Pfam" id="PF05175">
    <property type="entry name" value="MTS"/>
    <property type="match status" value="1"/>
</dbReference>
<dbReference type="InterPro" id="IPR029063">
    <property type="entry name" value="SAM-dependent_MTases_sf"/>
</dbReference>
<dbReference type="InterPro" id="IPR051720">
    <property type="entry name" value="rRNA_MeTrfase/Polyamine_Synth"/>
</dbReference>
<evidence type="ECO:0000313" key="2">
    <source>
        <dbReference type="EMBL" id="XAT64512.1"/>
    </source>
</evidence>
<keyword evidence="3" id="KW-1185">Reference proteome</keyword>
<feature type="domain" description="Methyltransferase small" evidence="1">
    <location>
        <begin position="41"/>
        <end position="127"/>
    </location>
</feature>
<accession>A0ABZ3H7W7</accession>
<dbReference type="PANTHER" id="PTHR23290">
    <property type="entry name" value="RRNA N6-ADENOSINE-METHYLTRANSFERASE METTL5"/>
    <property type="match status" value="1"/>
</dbReference>
<dbReference type="GeneID" id="90448788"/>
<dbReference type="EMBL" id="CP087714">
    <property type="protein sequence ID" value="XAT64512.1"/>
    <property type="molecule type" value="Genomic_DNA"/>
</dbReference>
<organism evidence="2 3">
    <name type="scientific">Geoglobus acetivorans</name>
    <dbReference type="NCBI Taxonomy" id="565033"/>
    <lineage>
        <taxon>Archaea</taxon>
        <taxon>Methanobacteriati</taxon>
        <taxon>Methanobacteriota</taxon>
        <taxon>Archaeoglobi</taxon>
        <taxon>Archaeoglobales</taxon>
        <taxon>Archaeoglobaceae</taxon>
        <taxon>Geoglobus</taxon>
    </lineage>
</organism>